<gene>
    <name evidence="7" type="ORF">AWB72_02815</name>
</gene>
<dbReference type="Gene3D" id="1.10.287.470">
    <property type="entry name" value="Helix hairpin bin"/>
    <property type="match status" value="1"/>
</dbReference>
<comment type="subcellular location">
    <subcellularLocation>
        <location evidence="1">Cell envelope</location>
    </subcellularLocation>
</comment>
<dbReference type="Pfam" id="PF25917">
    <property type="entry name" value="BSH_RND"/>
    <property type="match status" value="1"/>
</dbReference>
<name>A0A658QY07_9BURK</name>
<dbReference type="Pfam" id="PF25876">
    <property type="entry name" value="HH_MFP_RND"/>
    <property type="match status" value="1"/>
</dbReference>
<reference evidence="7 8" key="1">
    <citation type="submission" date="2016-01" db="EMBL/GenBank/DDBJ databases">
        <authorList>
            <person name="Peeters C."/>
        </authorList>
    </citation>
    <scope>NUCLEOTIDE SEQUENCE [LARGE SCALE GENOMIC DNA]</scope>
    <source>
        <strain evidence="7">LMG 29315</strain>
    </source>
</reference>
<dbReference type="InterPro" id="IPR058624">
    <property type="entry name" value="MdtA-like_HH"/>
</dbReference>
<evidence type="ECO:0000259" key="4">
    <source>
        <dbReference type="Pfam" id="PF25876"/>
    </source>
</evidence>
<evidence type="ECO:0000259" key="5">
    <source>
        <dbReference type="Pfam" id="PF25917"/>
    </source>
</evidence>
<protein>
    <submittedName>
        <fullName evidence="7">Multidrug resistance protein A</fullName>
    </submittedName>
</protein>
<keyword evidence="3" id="KW-0812">Transmembrane</keyword>
<dbReference type="Proteomes" id="UP000198263">
    <property type="component" value="Unassembled WGS sequence"/>
</dbReference>
<feature type="compositionally biased region" description="Low complexity" evidence="2">
    <location>
        <begin position="15"/>
        <end position="35"/>
    </location>
</feature>
<feature type="domain" description="Multidrug resistance protein MdtA-like alpha-helical hairpin" evidence="4">
    <location>
        <begin position="157"/>
        <end position="219"/>
    </location>
</feature>
<feature type="domain" description="Multidrug resistance protein MdtA-like barrel-sandwich hybrid" evidence="5">
    <location>
        <begin position="80"/>
        <end position="295"/>
    </location>
</feature>
<sequence>MSETQLLKNKESLMPDSPSAAAAPADTGAHAQADAPPSRRKKLFALFAGAIAVSGLGFAGYWHFVASRYVSTDNAYTAAEVASITPAVSGIVKSVPVVNTQRVHRGDVLAVIDDTDAKIALAQAEADLGRAERKVRGYVATGTELAAQVNARAAEETRMAAQIASAQADFDRAAIDLQRREVLSHTGSVSGEELSNARAAFSTAKAALDAARAAAAQAKASRDAAIGSLAANKVLIADTTVETNPEVLLARAKRDQARVDLERTVLRAPVDGVVASRQVQIGQRVQTGASLMSVVPLESVYVDANFKETQLGKVRIGQPVELKSDLYGSKVVYHGTVSGLAGGSGSAFAMIPAQNATGNWIKVVQRLPVRVRLDPAELRAHPLGINLSMEATVDTQGGNDAPAH</sequence>
<dbReference type="PANTHER" id="PTHR30386:SF19">
    <property type="entry name" value="MULTIDRUG EXPORT PROTEIN EMRA-RELATED"/>
    <property type="match status" value="1"/>
</dbReference>
<keyword evidence="8" id="KW-1185">Reference proteome</keyword>
<dbReference type="GO" id="GO:0055085">
    <property type="term" value="P:transmembrane transport"/>
    <property type="evidence" value="ECO:0007669"/>
    <property type="project" value="InterPro"/>
</dbReference>
<feature type="domain" description="p-hydroxybenzoic acid efflux pump subunit AaeA-like beta-barrel" evidence="6">
    <location>
        <begin position="299"/>
        <end position="377"/>
    </location>
</feature>
<evidence type="ECO:0000256" key="3">
    <source>
        <dbReference type="SAM" id="Phobius"/>
    </source>
</evidence>
<dbReference type="Gene3D" id="2.40.30.170">
    <property type="match status" value="1"/>
</dbReference>
<dbReference type="GO" id="GO:0030313">
    <property type="term" value="C:cell envelope"/>
    <property type="evidence" value="ECO:0007669"/>
    <property type="project" value="UniProtKB-SubCell"/>
</dbReference>
<evidence type="ECO:0000256" key="1">
    <source>
        <dbReference type="ARBA" id="ARBA00004196"/>
    </source>
</evidence>
<dbReference type="InterPro" id="IPR058625">
    <property type="entry name" value="MdtA-like_BSH"/>
</dbReference>
<dbReference type="OrthoDB" id="9811754at2"/>
<keyword evidence="3" id="KW-0472">Membrane</keyword>
<evidence type="ECO:0000256" key="2">
    <source>
        <dbReference type="SAM" id="MobiDB-lite"/>
    </source>
</evidence>
<keyword evidence="3" id="KW-1133">Transmembrane helix</keyword>
<evidence type="ECO:0000259" key="6">
    <source>
        <dbReference type="Pfam" id="PF25963"/>
    </source>
</evidence>
<dbReference type="Gene3D" id="2.40.50.100">
    <property type="match status" value="1"/>
</dbReference>
<feature type="transmembrane region" description="Helical" evidence="3">
    <location>
        <begin position="43"/>
        <end position="64"/>
    </location>
</feature>
<dbReference type="InterPro" id="IPR050739">
    <property type="entry name" value="MFP"/>
</dbReference>
<dbReference type="EMBL" id="FCNV02000004">
    <property type="protein sequence ID" value="SAL31740.1"/>
    <property type="molecule type" value="Genomic_DNA"/>
</dbReference>
<dbReference type="SUPFAM" id="SSF111369">
    <property type="entry name" value="HlyD-like secretion proteins"/>
    <property type="match status" value="3"/>
</dbReference>
<proteinExistence type="predicted"/>
<accession>A0A658QY07</accession>
<dbReference type="Pfam" id="PF25963">
    <property type="entry name" value="Beta-barrel_AAEA"/>
    <property type="match status" value="1"/>
</dbReference>
<dbReference type="AlphaFoldDB" id="A0A658QY07"/>
<dbReference type="PANTHER" id="PTHR30386">
    <property type="entry name" value="MEMBRANE FUSION SUBUNIT OF EMRAB-TOLC MULTIDRUG EFFLUX PUMP"/>
    <property type="match status" value="1"/>
</dbReference>
<feature type="region of interest" description="Disordered" evidence="2">
    <location>
        <begin position="1"/>
        <end position="35"/>
    </location>
</feature>
<organism evidence="7 8">
    <name type="scientific">Caballeronia concitans</name>
    <dbReference type="NCBI Taxonomy" id="1777133"/>
    <lineage>
        <taxon>Bacteria</taxon>
        <taxon>Pseudomonadati</taxon>
        <taxon>Pseudomonadota</taxon>
        <taxon>Betaproteobacteria</taxon>
        <taxon>Burkholderiales</taxon>
        <taxon>Burkholderiaceae</taxon>
        <taxon>Caballeronia</taxon>
    </lineage>
</organism>
<comment type="caution">
    <text evidence="7">The sequence shown here is derived from an EMBL/GenBank/DDBJ whole genome shotgun (WGS) entry which is preliminary data.</text>
</comment>
<evidence type="ECO:0000313" key="8">
    <source>
        <dbReference type="Proteomes" id="UP000198263"/>
    </source>
</evidence>
<evidence type="ECO:0000313" key="7">
    <source>
        <dbReference type="EMBL" id="SAL31740.1"/>
    </source>
</evidence>
<dbReference type="InterPro" id="IPR058634">
    <property type="entry name" value="AaeA-lik-b-barrel"/>
</dbReference>